<dbReference type="InterPro" id="IPR011250">
    <property type="entry name" value="OMP/PagP_B-barrel"/>
</dbReference>
<accession>A0A433MXB3</accession>
<sequence length="393" mass="43247">MVSPVQAEDRLVVIQDSESITPELETLLFNADPSASRVSISVLKAIILNNEQPHTSTKDSLSSVASTKDIHSTRSLNQAANLLPEPSIASIESASWLNHIVQADVPTPQPSEPFSQPASSNAPREPLREPWQISVEPYFFIPLDVRADVTAAGRSASIRAGLGEILNLDRAFDAGLRLEARKNRFGLIVDGFYLSAGQSGNLGVTFPQGSLQNFGINTDVRLSTDGSVSVRQGTINLAAFYRVLDTPLNNPAKSSNLYPRLVVDPILGLRTNIRKQEIEVDNIRIGNTTVPVDRDFSFSRTTVEPLIGARIELDLSEHWTMGIRGDVSGFNINADRDITWNLLIGTRYHLSSSTSLQLAYSFSDFDFEDGEGLRRARLNLHQQGAWLSVMFQF</sequence>
<reference evidence="2 3" key="1">
    <citation type="journal article" date="2019" name="Genome Biol. Evol.">
        <title>Day and night: Metabolic profiles and evolutionary relationships of six axenic non-marine cyanobacteria.</title>
        <authorList>
            <person name="Will S.E."/>
            <person name="Henke P."/>
            <person name="Boedeker C."/>
            <person name="Huang S."/>
            <person name="Brinkmann H."/>
            <person name="Rohde M."/>
            <person name="Jarek M."/>
            <person name="Friedl T."/>
            <person name="Seufert S."/>
            <person name="Schumacher M."/>
            <person name="Overmann J."/>
            <person name="Neumann-Schaal M."/>
            <person name="Petersen J."/>
        </authorList>
    </citation>
    <scope>NUCLEOTIDE SEQUENCE [LARGE SCALE GENOMIC DNA]</scope>
    <source>
        <strain evidence="2 3">PCC 6912</strain>
    </source>
</reference>
<keyword evidence="3" id="KW-1185">Reference proteome</keyword>
<protein>
    <submittedName>
        <fullName evidence="2">Uncharacterized protein</fullName>
    </submittedName>
</protein>
<dbReference type="AlphaFoldDB" id="A0A433MXB3"/>
<comment type="caution">
    <text evidence="2">The sequence shown here is derived from an EMBL/GenBank/DDBJ whole genome shotgun (WGS) entry which is preliminary data.</text>
</comment>
<gene>
    <name evidence="2" type="ORF">PCC6912_60570</name>
</gene>
<dbReference type="STRING" id="211165.GCA_000317285_04638"/>
<organism evidence="2 3">
    <name type="scientific">Chlorogloeopsis fritschii PCC 6912</name>
    <dbReference type="NCBI Taxonomy" id="211165"/>
    <lineage>
        <taxon>Bacteria</taxon>
        <taxon>Bacillati</taxon>
        <taxon>Cyanobacteriota</taxon>
        <taxon>Cyanophyceae</taxon>
        <taxon>Nostocales</taxon>
        <taxon>Chlorogloeopsidaceae</taxon>
        <taxon>Chlorogloeopsis</taxon>
    </lineage>
</organism>
<evidence type="ECO:0000313" key="3">
    <source>
        <dbReference type="Proteomes" id="UP000268857"/>
    </source>
</evidence>
<evidence type="ECO:0000313" key="2">
    <source>
        <dbReference type="EMBL" id="RUR72786.1"/>
    </source>
</evidence>
<dbReference type="Proteomes" id="UP000268857">
    <property type="component" value="Unassembled WGS sequence"/>
</dbReference>
<dbReference type="EMBL" id="RSCJ01000042">
    <property type="protein sequence ID" value="RUR72786.1"/>
    <property type="molecule type" value="Genomic_DNA"/>
</dbReference>
<dbReference type="SUPFAM" id="SSF56925">
    <property type="entry name" value="OMPA-like"/>
    <property type="match status" value="1"/>
</dbReference>
<name>A0A433MXB3_CHLFR</name>
<feature type="compositionally biased region" description="Polar residues" evidence="1">
    <location>
        <begin position="112"/>
        <end position="122"/>
    </location>
</feature>
<proteinExistence type="predicted"/>
<feature type="region of interest" description="Disordered" evidence="1">
    <location>
        <begin position="106"/>
        <end position="126"/>
    </location>
</feature>
<evidence type="ECO:0000256" key="1">
    <source>
        <dbReference type="SAM" id="MobiDB-lite"/>
    </source>
</evidence>